<dbReference type="InterPro" id="IPR003820">
    <property type="entry name" value="KdpC"/>
</dbReference>
<comment type="similarity">
    <text evidence="11">Belongs to the KdpC family.</text>
</comment>
<comment type="subunit">
    <text evidence="11">The system is composed of three essential subunits: KdpA, KdpB and KdpC.</text>
</comment>
<dbReference type="PANTHER" id="PTHR30042">
    <property type="entry name" value="POTASSIUM-TRANSPORTING ATPASE C CHAIN"/>
    <property type="match status" value="1"/>
</dbReference>
<evidence type="ECO:0000256" key="4">
    <source>
        <dbReference type="ARBA" id="ARBA00022692"/>
    </source>
</evidence>
<keyword evidence="3 11" id="KW-0633">Potassium transport</keyword>
<keyword evidence="5 11" id="KW-0547">Nucleotide-binding</keyword>
<evidence type="ECO:0000256" key="3">
    <source>
        <dbReference type="ARBA" id="ARBA00022538"/>
    </source>
</evidence>
<dbReference type="PIRSF" id="PIRSF001296">
    <property type="entry name" value="K_ATPase_KdpC"/>
    <property type="match status" value="1"/>
</dbReference>
<accession>A0A1J5PBT5</accession>
<keyword evidence="4 11" id="KW-0812">Transmembrane</keyword>
<dbReference type="HAMAP" id="MF_00276">
    <property type="entry name" value="KdpC"/>
    <property type="match status" value="1"/>
</dbReference>
<organism evidence="13 14">
    <name type="scientific">Neomoorella thermoacetica</name>
    <name type="common">Clostridium thermoaceticum</name>
    <dbReference type="NCBI Taxonomy" id="1525"/>
    <lineage>
        <taxon>Bacteria</taxon>
        <taxon>Bacillati</taxon>
        <taxon>Bacillota</taxon>
        <taxon>Clostridia</taxon>
        <taxon>Neomoorellales</taxon>
        <taxon>Neomoorellaceae</taxon>
        <taxon>Neomoorella</taxon>
    </lineage>
</organism>
<evidence type="ECO:0000256" key="7">
    <source>
        <dbReference type="ARBA" id="ARBA00022958"/>
    </source>
</evidence>
<evidence type="ECO:0000313" key="13">
    <source>
        <dbReference type="EMBL" id="OIQ61221.1"/>
    </source>
</evidence>
<dbReference type="GO" id="GO:0005886">
    <property type="term" value="C:plasma membrane"/>
    <property type="evidence" value="ECO:0007669"/>
    <property type="project" value="UniProtKB-SubCell"/>
</dbReference>
<dbReference type="PANTHER" id="PTHR30042:SF2">
    <property type="entry name" value="POTASSIUM-TRANSPORTING ATPASE KDPC SUBUNIT"/>
    <property type="match status" value="1"/>
</dbReference>
<comment type="caution">
    <text evidence="13">The sequence shown here is derived from an EMBL/GenBank/DDBJ whole genome shotgun (WGS) entry which is preliminary data.</text>
</comment>
<keyword evidence="13" id="KW-0378">Hydrolase</keyword>
<reference evidence="13 14" key="1">
    <citation type="submission" date="2016-08" db="EMBL/GenBank/DDBJ databases">
        <title>Genome-based comparison of Moorella thermoacetic strains.</title>
        <authorList>
            <person name="Poehlein A."/>
            <person name="Bengelsdorf F.R."/>
            <person name="Esser C."/>
            <person name="Duerre P."/>
            <person name="Daniel R."/>
        </authorList>
    </citation>
    <scope>NUCLEOTIDE SEQUENCE [LARGE SCALE GENOMIC DNA]</scope>
    <source>
        <strain evidence="13 14">DSM 21394</strain>
    </source>
</reference>
<evidence type="ECO:0000313" key="14">
    <source>
        <dbReference type="Proteomes" id="UP000182811"/>
    </source>
</evidence>
<dbReference type="Proteomes" id="UP000182811">
    <property type="component" value="Unassembled WGS sequence"/>
</dbReference>
<proteinExistence type="inferred from homology"/>
<sequence length="192" mass="20121">MTRKLLATARMLVVMTVLTGILYPLAATGLAQVFFPRQAGDSLIERDGQPVGSAHIGQSFTGPGYFHGRPSAAGPDGYDATASSGSNLGPTNAKLVAAIARRLEAVRAENGLPAGAPVPADLVTASASGLDPDISPEAAYLQVPRVARARNLPEEQVRALVTKNITGRQFGILGEPRVNVLQLNLELDKMAR</sequence>
<keyword evidence="8 11" id="KW-1133">Transmembrane helix</keyword>
<dbReference type="AlphaFoldDB" id="A0A1J5PBT5"/>
<evidence type="ECO:0000256" key="8">
    <source>
        <dbReference type="ARBA" id="ARBA00022989"/>
    </source>
</evidence>
<dbReference type="EMBL" id="MDDC01000002">
    <property type="protein sequence ID" value="OIQ61221.1"/>
    <property type="molecule type" value="Genomic_DNA"/>
</dbReference>
<evidence type="ECO:0000256" key="2">
    <source>
        <dbReference type="ARBA" id="ARBA00022475"/>
    </source>
</evidence>
<comment type="function">
    <text evidence="11">Part of the high-affinity ATP-driven potassium transport (or Kdp) system, which catalyzes the hydrolysis of ATP coupled with the electrogenic transport of potassium into the cytoplasm. This subunit acts as a catalytic chaperone that increases the ATP-binding affinity of the ATP-hydrolyzing subunit KdpB by the formation of a transient KdpB/KdpC/ATP ternary complex.</text>
</comment>
<evidence type="ECO:0000256" key="9">
    <source>
        <dbReference type="ARBA" id="ARBA00023065"/>
    </source>
</evidence>
<keyword evidence="2 11" id="KW-1003">Cell membrane</keyword>
<keyword evidence="7 11" id="KW-0630">Potassium</keyword>
<keyword evidence="9 11" id="KW-0406">Ion transport</keyword>
<evidence type="ECO:0000256" key="5">
    <source>
        <dbReference type="ARBA" id="ARBA00022741"/>
    </source>
</evidence>
<protein>
    <recommendedName>
        <fullName evidence="11">Potassium-transporting ATPase KdpC subunit</fullName>
    </recommendedName>
    <alternativeName>
        <fullName evidence="11">ATP phosphohydrolase [potassium-transporting] C chain</fullName>
    </alternativeName>
    <alternativeName>
        <fullName evidence="11">Potassium-binding and translocating subunit C</fullName>
    </alternativeName>
    <alternativeName>
        <fullName evidence="11">Potassium-translocating ATPase C chain</fullName>
    </alternativeName>
</protein>
<evidence type="ECO:0000256" key="1">
    <source>
        <dbReference type="ARBA" id="ARBA00022448"/>
    </source>
</evidence>
<name>A0A1J5PBT5_NEOTH</name>
<gene>
    <name evidence="11 13" type="primary">kdpC</name>
    <name evidence="13" type="ORF">MOTE_02970</name>
</gene>
<comment type="subcellular location">
    <subcellularLocation>
        <location evidence="11">Cell membrane</location>
        <topology evidence="11">Single-pass membrane protein</topology>
    </subcellularLocation>
</comment>
<feature type="region of interest" description="Disordered" evidence="12">
    <location>
        <begin position="65"/>
        <end position="85"/>
    </location>
</feature>
<dbReference type="GO" id="GO:0005524">
    <property type="term" value="F:ATP binding"/>
    <property type="evidence" value="ECO:0007669"/>
    <property type="project" value="UniProtKB-UniRule"/>
</dbReference>
<dbReference type="NCBIfam" id="TIGR00681">
    <property type="entry name" value="kdpC"/>
    <property type="match status" value="1"/>
</dbReference>
<evidence type="ECO:0000256" key="10">
    <source>
        <dbReference type="ARBA" id="ARBA00023136"/>
    </source>
</evidence>
<dbReference type="GO" id="GO:0016787">
    <property type="term" value="F:hydrolase activity"/>
    <property type="evidence" value="ECO:0007669"/>
    <property type="project" value="UniProtKB-KW"/>
</dbReference>
<evidence type="ECO:0000256" key="6">
    <source>
        <dbReference type="ARBA" id="ARBA00022840"/>
    </source>
</evidence>
<dbReference type="GO" id="GO:0008556">
    <property type="term" value="F:P-type potassium transmembrane transporter activity"/>
    <property type="evidence" value="ECO:0007669"/>
    <property type="project" value="InterPro"/>
</dbReference>
<dbReference type="NCBIfam" id="NF001454">
    <property type="entry name" value="PRK00315.1"/>
    <property type="match status" value="1"/>
</dbReference>
<dbReference type="Pfam" id="PF02669">
    <property type="entry name" value="KdpC"/>
    <property type="match status" value="1"/>
</dbReference>
<dbReference type="OrthoDB" id="9809491at2"/>
<keyword evidence="6 11" id="KW-0067">ATP-binding</keyword>
<evidence type="ECO:0000256" key="11">
    <source>
        <dbReference type="HAMAP-Rule" id="MF_00276"/>
    </source>
</evidence>
<keyword evidence="1 11" id="KW-0813">Transport</keyword>
<evidence type="ECO:0000256" key="12">
    <source>
        <dbReference type="SAM" id="MobiDB-lite"/>
    </source>
</evidence>
<keyword evidence="10 11" id="KW-0472">Membrane</keyword>